<dbReference type="SUPFAM" id="SSF143100">
    <property type="entry name" value="TTHA1013/TTHA0281-like"/>
    <property type="match status" value="1"/>
</dbReference>
<evidence type="ECO:0000313" key="2">
    <source>
        <dbReference type="EMBL" id="OIP85252.1"/>
    </source>
</evidence>
<dbReference type="Proteomes" id="UP000183758">
    <property type="component" value="Unassembled WGS sequence"/>
</dbReference>
<dbReference type="AlphaFoldDB" id="A0A1J5HKR9"/>
<evidence type="ECO:0000313" key="3">
    <source>
        <dbReference type="Proteomes" id="UP000183758"/>
    </source>
</evidence>
<dbReference type="Gene3D" id="3.30.160.250">
    <property type="match status" value="1"/>
</dbReference>
<comment type="caution">
    <text evidence="2">The sequence shown here is derived from an EMBL/GenBank/DDBJ whole genome shotgun (WGS) entry which is preliminary data.</text>
</comment>
<feature type="domain" description="HicB-like antitoxin of toxin-antitoxin system" evidence="1">
    <location>
        <begin position="15"/>
        <end position="59"/>
    </location>
</feature>
<dbReference type="Pfam" id="PF15919">
    <property type="entry name" value="HicB_lk_antitox"/>
    <property type="match status" value="1"/>
</dbReference>
<proteinExistence type="predicted"/>
<dbReference type="InterPro" id="IPR031807">
    <property type="entry name" value="HicB-like"/>
</dbReference>
<organism evidence="2 3">
    <name type="scientific">Candidatus Roizmanbacteria bacterium CG2_30_33_16</name>
    <dbReference type="NCBI Taxonomy" id="1805340"/>
    <lineage>
        <taxon>Bacteria</taxon>
        <taxon>Candidatus Roizmaniibacteriota</taxon>
    </lineage>
</organism>
<dbReference type="EMBL" id="MNZM01000032">
    <property type="protein sequence ID" value="OIP85252.1"/>
    <property type="molecule type" value="Genomic_DNA"/>
</dbReference>
<dbReference type="PANTHER" id="PTHR34504">
    <property type="entry name" value="ANTITOXIN HICB"/>
    <property type="match status" value="1"/>
</dbReference>
<dbReference type="PANTHER" id="PTHR34504:SF2">
    <property type="entry name" value="UPF0150 PROTEIN SSL0259"/>
    <property type="match status" value="1"/>
</dbReference>
<dbReference type="InterPro" id="IPR051404">
    <property type="entry name" value="TA_system_antitoxin"/>
</dbReference>
<evidence type="ECO:0000259" key="1">
    <source>
        <dbReference type="Pfam" id="PF15919"/>
    </source>
</evidence>
<gene>
    <name evidence="2" type="ORF">AUK04_01360</name>
</gene>
<accession>A0A1J5HKR9</accession>
<protein>
    <recommendedName>
        <fullName evidence="1">HicB-like antitoxin of toxin-antitoxin system domain-containing protein</fullName>
    </recommendedName>
</protein>
<sequence length="80" mass="9319">MKNQKHKKILEYTSVFQEEKEGGYSVWVPELPGCTSQGETFDETLVNIREAIQLYLEETKKESFVPSYIKQFVVPVQIYA</sequence>
<dbReference type="InterPro" id="IPR035069">
    <property type="entry name" value="TTHA1013/TTHA0281-like"/>
</dbReference>
<name>A0A1J5HKR9_9BACT</name>
<reference evidence="2 3" key="1">
    <citation type="journal article" date="2016" name="Environ. Microbiol.">
        <title>Genomic resolution of a cold subsurface aquifer community provides metabolic insights for novel microbes adapted to high CO concentrations.</title>
        <authorList>
            <person name="Probst A.J."/>
            <person name="Castelle C.J."/>
            <person name="Singh A."/>
            <person name="Brown C.T."/>
            <person name="Anantharaman K."/>
            <person name="Sharon I."/>
            <person name="Hug L.A."/>
            <person name="Burstein D."/>
            <person name="Emerson J.B."/>
            <person name="Thomas B.C."/>
            <person name="Banfield J.F."/>
        </authorList>
    </citation>
    <scope>NUCLEOTIDE SEQUENCE [LARGE SCALE GENOMIC DNA]</scope>
    <source>
        <strain evidence="2">CG2_30_33_16</strain>
    </source>
</reference>